<organism evidence="2">
    <name type="scientific">Selaginella moellendorffii</name>
    <name type="common">Spikemoss</name>
    <dbReference type="NCBI Taxonomy" id="88036"/>
    <lineage>
        <taxon>Eukaryota</taxon>
        <taxon>Viridiplantae</taxon>
        <taxon>Streptophyta</taxon>
        <taxon>Embryophyta</taxon>
        <taxon>Tracheophyta</taxon>
        <taxon>Lycopodiopsida</taxon>
        <taxon>Selaginellales</taxon>
        <taxon>Selaginellaceae</taxon>
        <taxon>Selaginella</taxon>
    </lineage>
</organism>
<dbReference type="EMBL" id="GL377583">
    <property type="protein sequence ID" value="EFJ26914.1"/>
    <property type="molecule type" value="Genomic_DNA"/>
</dbReference>
<dbReference type="HOGENOM" id="CLU_1039763_0_0_1"/>
<evidence type="ECO:0000313" key="2">
    <source>
        <dbReference type="Proteomes" id="UP000001514"/>
    </source>
</evidence>
<keyword evidence="2" id="KW-1185">Reference proteome</keyword>
<evidence type="ECO:0000313" key="1">
    <source>
        <dbReference type="EMBL" id="EFJ26914.1"/>
    </source>
</evidence>
<dbReference type="InParanoid" id="D8RLH0"/>
<sequence>MVLLNFRTLNASDYIKKGYVCNGSFCTSYLYAVHVEAALERLKGTVYCSPEFKNLLHKLKKANVIWPEVGWTCEGFVGEAIHGLNFQGEQIEVFKLEALKGEPAVIRPDQWKPHQARYMLPGKYPFKYADGVLAWVNEQRVLHILALQVTVSPETHGKTEYKCVTQEEIQHWYTGHCMVHCVYICPAPTKRRAVSHSAEEGKVAYTTHELELSQCFTNLEQDEIDILKKLGNLRKVEAERRKKERLMYQGGYQIYSSIRMLHGIDHKH</sequence>
<dbReference type="AlphaFoldDB" id="D8RLH0"/>
<gene>
    <name evidence="1" type="ORF">SELMODRAFT_412431</name>
</gene>
<dbReference type="Gramene" id="EFJ26914">
    <property type="protein sequence ID" value="EFJ26914"/>
    <property type="gene ID" value="SELMODRAFT_412431"/>
</dbReference>
<name>D8RLH0_SELML</name>
<accession>D8RLH0</accession>
<dbReference type="KEGG" id="smo:SELMODRAFT_412431"/>
<proteinExistence type="predicted"/>
<dbReference type="Proteomes" id="UP000001514">
    <property type="component" value="Unassembled WGS sequence"/>
</dbReference>
<protein>
    <submittedName>
        <fullName evidence="1">Uncharacterized protein</fullName>
    </submittedName>
</protein>
<reference evidence="1 2" key="1">
    <citation type="journal article" date="2011" name="Science">
        <title>The Selaginella genome identifies genetic changes associated with the evolution of vascular plants.</title>
        <authorList>
            <person name="Banks J.A."/>
            <person name="Nishiyama T."/>
            <person name="Hasebe M."/>
            <person name="Bowman J.L."/>
            <person name="Gribskov M."/>
            <person name="dePamphilis C."/>
            <person name="Albert V.A."/>
            <person name="Aono N."/>
            <person name="Aoyama T."/>
            <person name="Ambrose B.A."/>
            <person name="Ashton N.W."/>
            <person name="Axtell M.J."/>
            <person name="Barker E."/>
            <person name="Barker M.S."/>
            <person name="Bennetzen J.L."/>
            <person name="Bonawitz N.D."/>
            <person name="Chapple C."/>
            <person name="Cheng C."/>
            <person name="Correa L.G."/>
            <person name="Dacre M."/>
            <person name="DeBarry J."/>
            <person name="Dreyer I."/>
            <person name="Elias M."/>
            <person name="Engstrom E.M."/>
            <person name="Estelle M."/>
            <person name="Feng L."/>
            <person name="Finet C."/>
            <person name="Floyd S.K."/>
            <person name="Frommer W.B."/>
            <person name="Fujita T."/>
            <person name="Gramzow L."/>
            <person name="Gutensohn M."/>
            <person name="Harholt J."/>
            <person name="Hattori M."/>
            <person name="Heyl A."/>
            <person name="Hirai T."/>
            <person name="Hiwatashi Y."/>
            <person name="Ishikawa M."/>
            <person name="Iwata M."/>
            <person name="Karol K.G."/>
            <person name="Koehler B."/>
            <person name="Kolukisaoglu U."/>
            <person name="Kubo M."/>
            <person name="Kurata T."/>
            <person name="Lalonde S."/>
            <person name="Li K."/>
            <person name="Li Y."/>
            <person name="Litt A."/>
            <person name="Lyons E."/>
            <person name="Manning G."/>
            <person name="Maruyama T."/>
            <person name="Michael T.P."/>
            <person name="Mikami K."/>
            <person name="Miyazaki S."/>
            <person name="Morinaga S."/>
            <person name="Murata T."/>
            <person name="Mueller-Roeber B."/>
            <person name="Nelson D.R."/>
            <person name="Obara M."/>
            <person name="Oguri Y."/>
            <person name="Olmstead R.G."/>
            <person name="Onodera N."/>
            <person name="Petersen B.L."/>
            <person name="Pils B."/>
            <person name="Prigge M."/>
            <person name="Rensing S.A."/>
            <person name="Riano-Pachon D.M."/>
            <person name="Roberts A.W."/>
            <person name="Sato Y."/>
            <person name="Scheller H.V."/>
            <person name="Schulz B."/>
            <person name="Schulz C."/>
            <person name="Shakirov E.V."/>
            <person name="Shibagaki N."/>
            <person name="Shinohara N."/>
            <person name="Shippen D.E."/>
            <person name="Soerensen I."/>
            <person name="Sotooka R."/>
            <person name="Sugimoto N."/>
            <person name="Sugita M."/>
            <person name="Sumikawa N."/>
            <person name="Tanurdzic M."/>
            <person name="Theissen G."/>
            <person name="Ulvskov P."/>
            <person name="Wakazuki S."/>
            <person name="Weng J.K."/>
            <person name="Willats W.W."/>
            <person name="Wipf D."/>
            <person name="Wolf P.G."/>
            <person name="Yang L."/>
            <person name="Zimmer A.D."/>
            <person name="Zhu Q."/>
            <person name="Mitros T."/>
            <person name="Hellsten U."/>
            <person name="Loque D."/>
            <person name="Otillar R."/>
            <person name="Salamov A."/>
            <person name="Schmutz J."/>
            <person name="Shapiro H."/>
            <person name="Lindquist E."/>
            <person name="Lucas S."/>
            <person name="Rokhsar D."/>
            <person name="Grigoriev I.V."/>
        </authorList>
    </citation>
    <scope>NUCLEOTIDE SEQUENCE [LARGE SCALE GENOMIC DNA]</scope>
</reference>